<organism evidence="1 2">
    <name type="scientific">Polyplax serrata</name>
    <name type="common">Common mouse louse</name>
    <dbReference type="NCBI Taxonomy" id="468196"/>
    <lineage>
        <taxon>Eukaryota</taxon>
        <taxon>Metazoa</taxon>
        <taxon>Ecdysozoa</taxon>
        <taxon>Arthropoda</taxon>
        <taxon>Hexapoda</taxon>
        <taxon>Insecta</taxon>
        <taxon>Pterygota</taxon>
        <taxon>Neoptera</taxon>
        <taxon>Paraneoptera</taxon>
        <taxon>Psocodea</taxon>
        <taxon>Troctomorpha</taxon>
        <taxon>Phthiraptera</taxon>
        <taxon>Anoplura</taxon>
        <taxon>Polyplacidae</taxon>
        <taxon>Polyplax</taxon>
    </lineage>
</organism>
<evidence type="ECO:0000313" key="2">
    <source>
        <dbReference type="Proteomes" id="UP001359485"/>
    </source>
</evidence>
<accession>A0ABR1B030</accession>
<protein>
    <submittedName>
        <fullName evidence="1">Uncharacterized protein</fullName>
    </submittedName>
</protein>
<comment type="caution">
    <text evidence="1">The sequence shown here is derived from an EMBL/GenBank/DDBJ whole genome shotgun (WGS) entry which is preliminary data.</text>
</comment>
<sequence length="361" mass="39121">MRVQSGFQKVAYMLWVRWAGGRNLTGRRTELNLSLDFWDLDGLNWNGVDFWNSDGLNVLALWNVDGLDGLDVLALWNLNSLNGLALWNVDGLDGLELWELDGLDVLALWNLNSLNGLALWNLNGVDFWNLDGLNLLNWNSLDGLEGFALWNLDGLEGLSALALSALSVLSDVGEEELSVVGVVIAVGWASFVVDVFDDWLVGGFDVTLDGWNADDLFVDAWSHDGLVAGAGVGDDSWGWDVAWKTDGWLNFDWGLDVGGDDWNLLVWGWSAVGQSDWVFALDDDVSGDDGGFTGSAGLNSHAVVVVVVAGGGGGVGDDNVIDTLASGDGNRAAVADLIHPYKSLHIILHKKRQQNRQAIWS</sequence>
<dbReference type="Proteomes" id="UP001359485">
    <property type="component" value="Unassembled WGS sequence"/>
</dbReference>
<dbReference type="EMBL" id="JAWJWF010000005">
    <property type="protein sequence ID" value="KAK6632009.1"/>
    <property type="molecule type" value="Genomic_DNA"/>
</dbReference>
<gene>
    <name evidence="1" type="ORF">RUM44_007039</name>
</gene>
<evidence type="ECO:0000313" key="1">
    <source>
        <dbReference type="EMBL" id="KAK6632009.1"/>
    </source>
</evidence>
<reference evidence="1 2" key="1">
    <citation type="submission" date="2023-09" db="EMBL/GenBank/DDBJ databases">
        <title>Genomes of two closely related lineages of the louse Polyplax serrata with different host specificities.</title>
        <authorList>
            <person name="Martinu J."/>
            <person name="Tarabai H."/>
            <person name="Stefka J."/>
            <person name="Hypsa V."/>
        </authorList>
    </citation>
    <scope>NUCLEOTIDE SEQUENCE [LARGE SCALE GENOMIC DNA]</scope>
    <source>
        <strain evidence="1">98ZLc_SE</strain>
    </source>
</reference>
<proteinExistence type="predicted"/>
<keyword evidence="2" id="KW-1185">Reference proteome</keyword>
<name>A0ABR1B030_POLSC</name>